<dbReference type="Gene3D" id="3.60.10.10">
    <property type="entry name" value="Endonuclease/exonuclease/phosphatase"/>
    <property type="match status" value="1"/>
</dbReference>
<dbReference type="InterPro" id="IPR036691">
    <property type="entry name" value="Endo/exonu/phosph_ase_sf"/>
</dbReference>
<dbReference type="OrthoDB" id="1001695at2759"/>
<accession>A0A9W7MM54</accession>
<dbReference type="GO" id="GO:0003824">
    <property type="term" value="F:catalytic activity"/>
    <property type="evidence" value="ECO:0007669"/>
    <property type="project" value="InterPro"/>
</dbReference>
<dbReference type="EMBL" id="BSYR01000036">
    <property type="protein sequence ID" value="GMJ02456.1"/>
    <property type="molecule type" value="Genomic_DNA"/>
</dbReference>
<dbReference type="Pfam" id="PF03372">
    <property type="entry name" value="Exo_endo_phos"/>
    <property type="match status" value="1"/>
</dbReference>
<dbReference type="SUPFAM" id="SSF56219">
    <property type="entry name" value="DNase I-like"/>
    <property type="match status" value="1"/>
</dbReference>
<evidence type="ECO:0000313" key="3">
    <source>
        <dbReference type="Proteomes" id="UP001165190"/>
    </source>
</evidence>
<proteinExistence type="predicted"/>
<evidence type="ECO:0000259" key="1">
    <source>
        <dbReference type="Pfam" id="PF03372"/>
    </source>
</evidence>
<organism evidence="2 3">
    <name type="scientific">Hibiscus trionum</name>
    <name type="common">Flower of an hour</name>
    <dbReference type="NCBI Taxonomy" id="183268"/>
    <lineage>
        <taxon>Eukaryota</taxon>
        <taxon>Viridiplantae</taxon>
        <taxon>Streptophyta</taxon>
        <taxon>Embryophyta</taxon>
        <taxon>Tracheophyta</taxon>
        <taxon>Spermatophyta</taxon>
        <taxon>Magnoliopsida</taxon>
        <taxon>eudicotyledons</taxon>
        <taxon>Gunneridae</taxon>
        <taxon>Pentapetalae</taxon>
        <taxon>rosids</taxon>
        <taxon>malvids</taxon>
        <taxon>Malvales</taxon>
        <taxon>Malvaceae</taxon>
        <taxon>Malvoideae</taxon>
        <taxon>Hibiscus</taxon>
    </lineage>
</organism>
<feature type="domain" description="Endonuclease/exonuclease/phosphatase" evidence="1">
    <location>
        <begin position="7"/>
        <end position="149"/>
    </location>
</feature>
<dbReference type="Proteomes" id="UP001165190">
    <property type="component" value="Unassembled WGS sequence"/>
</dbReference>
<gene>
    <name evidence="2" type="ORF">HRI_003914800</name>
</gene>
<dbReference type="PANTHER" id="PTHR35218:SF9">
    <property type="entry name" value="ENDONUCLEASE_EXONUCLEASE_PHOSPHATASE DOMAIN-CONTAINING PROTEIN"/>
    <property type="match status" value="1"/>
</dbReference>
<comment type="caution">
    <text evidence="2">The sequence shown here is derived from an EMBL/GenBank/DDBJ whole genome shotgun (WGS) entry which is preliminary data.</text>
</comment>
<dbReference type="InterPro" id="IPR005135">
    <property type="entry name" value="Endo/exonuclease/phosphatase"/>
</dbReference>
<keyword evidence="3" id="KW-1185">Reference proteome</keyword>
<reference evidence="2" key="1">
    <citation type="submission" date="2023-05" db="EMBL/GenBank/DDBJ databases">
        <title>Genome and transcriptome analyses reveal genes involved in the formation of fine ridges on petal epidermal cells in Hibiscus trionum.</title>
        <authorList>
            <person name="Koshimizu S."/>
            <person name="Masuda S."/>
            <person name="Ishii T."/>
            <person name="Shirasu K."/>
            <person name="Hoshino A."/>
            <person name="Arita M."/>
        </authorList>
    </citation>
    <scope>NUCLEOTIDE SEQUENCE</scope>
    <source>
        <strain evidence="2">Hamamatsu line</strain>
    </source>
</reference>
<sequence>MVKVIFWNVQGALGSYFFRCFNLMVQVQKPDIVALFEPRISGRKADSFIRRSGFDNSYRVEATGFSGGIWVLWRSSVRLDVVAVSSQFVHGWCYDIARQKYCFITFMYASPNNSKRSLVWNHLRALEPTQGTAWVMGGDFNATVSPLEREGGSVNRLGVCSKFNDFFI</sequence>
<protein>
    <recommendedName>
        <fullName evidence="1">Endonuclease/exonuclease/phosphatase domain-containing protein</fullName>
    </recommendedName>
</protein>
<evidence type="ECO:0000313" key="2">
    <source>
        <dbReference type="EMBL" id="GMJ02456.1"/>
    </source>
</evidence>
<name>A0A9W7MM54_HIBTR</name>
<dbReference type="AlphaFoldDB" id="A0A9W7MM54"/>
<dbReference type="PANTHER" id="PTHR35218">
    <property type="entry name" value="RNASE H DOMAIN-CONTAINING PROTEIN"/>
    <property type="match status" value="1"/>
</dbReference>